<dbReference type="AlphaFoldDB" id="A0A7T8EFX4"/>
<dbReference type="RefSeq" id="WP_208193681.1">
    <property type="nucleotide sequence ID" value="NZ_CP032664.1"/>
</dbReference>
<organism evidence="1">
    <name type="scientific">Shewanella algae</name>
    <dbReference type="NCBI Taxonomy" id="38313"/>
    <lineage>
        <taxon>Bacteria</taxon>
        <taxon>Pseudomonadati</taxon>
        <taxon>Pseudomonadota</taxon>
        <taxon>Gammaproteobacteria</taxon>
        <taxon>Alteromonadales</taxon>
        <taxon>Shewanellaceae</taxon>
        <taxon>Shewanella</taxon>
    </lineage>
</organism>
<dbReference type="EMBL" id="CP032664">
    <property type="protein sequence ID" value="QQO85681.1"/>
    <property type="molecule type" value="Genomic_DNA"/>
</dbReference>
<gene>
    <name evidence="1" type="ORF">D7032_21845</name>
</gene>
<accession>A0A7T8EFX4</accession>
<sequence>MAINFSDITVVVQGPVQSYQERAQETGITHKCLQSIREHLPGAKIILSTWEGQDCSGLGLEPDLLLLNQDPGGNIVAYDAAGKPQKLNFNRQIVSSAEGLKRVETRYAVKLRSDNFLTGKGFVAAQDKYPVRNAADSYFQERVVVNTSYFRRYAEGQRVVRHPSDFFHFGLKEDLLKIWDLPLFADLEYDPSRSGQAQYHGAPLTCPHAEQIYCDIWLRRLDPAWPKLEHRHHFDAAMDEQWDRFMASNLLVLEPEQIGLGLIKRFIPKSKRPNEMSHLDWQLLYQRYCDPKFPASKLALFSTLGWRRMLKMPFSYLKFRLG</sequence>
<protein>
    <submittedName>
        <fullName evidence="1">LPS biosynthesis protein WavE</fullName>
    </submittedName>
</protein>
<reference evidence="1" key="1">
    <citation type="submission" date="2018-09" db="EMBL/GenBank/DDBJ databases">
        <title>Genome sequencing and analysis.</title>
        <authorList>
            <person name="Huang Y.-T."/>
        </authorList>
    </citation>
    <scope>NUCLEOTIDE SEQUENCE</scope>
    <source>
        <strain evidence="1">HIDE</strain>
    </source>
</reference>
<evidence type="ECO:0000313" key="1">
    <source>
        <dbReference type="EMBL" id="QQO85681.1"/>
    </source>
</evidence>
<proteinExistence type="predicted"/>
<dbReference type="Pfam" id="PF07507">
    <property type="entry name" value="WavE"/>
    <property type="match status" value="1"/>
</dbReference>
<name>A0A7T8EFX4_9GAMM</name>
<dbReference type="InterPro" id="IPR011122">
    <property type="entry name" value="WavE"/>
</dbReference>